<proteinExistence type="predicted"/>
<dbReference type="AlphaFoldDB" id="A0A6J5ZXT8"/>
<dbReference type="Gene3D" id="1.10.10.10">
    <property type="entry name" value="Winged helix-like DNA-binding domain superfamily/Winged helix DNA-binding domain"/>
    <property type="match status" value="1"/>
</dbReference>
<gene>
    <name evidence="1" type="ORF">UFOPK3522_01285</name>
</gene>
<dbReference type="InterPro" id="IPR036388">
    <property type="entry name" value="WH-like_DNA-bd_sf"/>
</dbReference>
<name>A0A6J5ZXT8_9ZZZZ</name>
<sequence>MDEHPLVIFADGPAGRRARLAGTGADIWEVIATIKDNDGSEEAAADYLSMPPALVNGAVSYYGSYPEEIDSLIERNSAETDEAEARWLAGRAALSR</sequence>
<evidence type="ECO:0000313" key="1">
    <source>
        <dbReference type="EMBL" id="CAB4346192.1"/>
    </source>
</evidence>
<protein>
    <submittedName>
        <fullName evidence="1">Unannotated protein</fullName>
    </submittedName>
</protein>
<accession>A0A6J5ZXT8</accession>
<reference evidence="1" key="1">
    <citation type="submission" date="2020-05" db="EMBL/GenBank/DDBJ databases">
        <authorList>
            <person name="Chiriac C."/>
            <person name="Salcher M."/>
            <person name="Ghai R."/>
            <person name="Kavagutti S V."/>
        </authorList>
    </citation>
    <scope>NUCLEOTIDE SEQUENCE</scope>
</reference>
<organism evidence="1">
    <name type="scientific">freshwater metagenome</name>
    <dbReference type="NCBI Taxonomy" id="449393"/>
    <lineage>
        <taxon>unclassified sequences</taxon>
        <taxon>metagenomes</taxon>
        <taxon>ecological metagenomes</taxon>
    </lineage>
</organism>
<dbReference type="EMBL" id="CAESAO010000129">
    <property type="protein sequence ID" value="CAB4346192.1"/>
    <property type="molecule type" value="Genomic_DNA"/>
</dbReference>